<sequence length="162" mass="17863">MRRELMEWSIHSVDTSGQQYLQIITKKSNEMAFKTKRKRNPTLKTARPARACPALRKKVAATKVKQQQQQQQGAEKGTTPRDQDEPGAGEGRRASDRRRPRRGGGERAKPRRQAEGRAGGRAGRGATQDSGRRDGDATRKAGGRESSAGIQASKGALPKKYR</sequence>
<accession>A0ABN9ULA2</accession>
<feature type="compositionally biased region" description="Basic and acidic residues" evidence="1">
    <location>
        <begin position="78"/>
        <end position="94"/>
    </location>
</feature>
<evidence type="ECO:0000313" key="2">
    <source>
        <dbReference type="EMBL" id="CAK0860643.1"/>
    </source>
</evidence>
<dbReference type="EMBL" id="CAUYUJ010015997">
    <property type="protein sequence ID" value="CAK0860643.1"/>
    <property type="molecule type" value="Genomic_DNA"/>
</dbReference>
<feature type="region of interest" description="Disordered" evidence="1">
    <location>
        <begin position="35"/>
        <end position="162"/>
    </location>
</feature>
<reference evidence="2" key="1">
    <citation type="submission" date="2023-10" db="EMBL/GenBank/DDBJ databases">
        <authorList>
            <person name="Chen Y."/>
            <person name="Shah S."/>
            <person name="Dougan E. K."/>
            <person name="Thang M."/>
            <person name="Chan C."/>
        </authorList>
    </citation>
    <scope>NUCLEOTIDE SEQUENCE [LARGE SCALE GENOMIC DNA]</scope>
</reference>
<evidence type="ECO:0000313" key="3">
    <source>
        <dbReference type="Proteomes" id="UP001189429"/>
    </source>
</evidence>
<dbReference type="Proteomes" id="UP001189429">
    <property type="component" value="Unassembled WGS sequence"/>
</dbReference>
<gene>
    <name evidence="2" type="ORF">PCOR1329_LOCUS49547</name>
</gene>
<feature type="compositionally biased region" description="Basic and acidic residues" evidence="1">
    <location>
        <begin position="103"/>
        <end position="115"/>
    </location>
</feature>
<proteinExistence type="predicted"/>
<name>A0ABN9ULA2_9DINO</name>
<protein>
    <submittedName>
        <fullName evidence="2">Uncharacterized protein</fullName>
    </submittedName>
</protein>
<comment type="caution">
    <text evidence="2">The sequence shown here is derived from an EMBL/GenBank/DDBJ whole genome shotgun (WGS) entry which is preliminary data.</text>
</comment>
<organism evidence="2 3">
    <name type="scientific">Prorocentrum cordatum</name>
    <dbReference type="NCBI Taxonomy" id="2364126"/>
    <lineage>
        <taxon>Eukaryota</taxon>
        <taxon>Sar</taxon>
        <taxon>Alveolata</taxon>
        <taxon>Dinophyceae</taxon>
        <taxon>Prorocentrales</taxon>
        <taxon>Prorocentraceae</taxon>
        <taxon>Prorocentrum</taxon>
    </lineage>
</organism>
<evidence type="ECO:0000256" key="1">
    <source>
        <dbReference type="SAM" id="MobiDB-lite"/>
    </source>
</evidence>
<keyword evidence="3" id="KW-1185">Reference proteome</keyword>
<feature type="compositionally biased region" description="Basic and acidic residues" evidence="1">
    <location>
        <begin position="130"/>
        <end position="143"/>
    </location>
</feature>